<dbReference type="EMBL" id="AWXU01000005">
    <property type="protein sequence ID" value="KFN51455.1"/>
    <property type="molecule type" value="Genomic_DNA"/>
</dbReference>
<keyword evidence="2" id="KW-0732">Signal</keyword>
<organism evidence="3 4">
    <name type="scientific">Arenimonas composti TR7-09 = DSM 18010</name>
    <dbReference type="NCBI Taxonomy" id="1121013"/>
    <lineage>
        <taxon>Bacteria</taxon>
        <taxon>Pseudomonadati</taxon>
        <taxon>Pseudomonadota</taxon>
        <taxon>Gammaproteobacteria</taxon>
        <taxon>Lysobacterales</taxon>
        <taxon>Lysobacteraceae</taxon>
        <taxon>Arenimonas</taxon>
    </lineage>
</organism>
<reference evidence="3 4" key="1">
    <citation type="submission" date="2013-09" db="EMBL/GenBank/DDBJ databases">
        <title>Genome sequencing of Arenimonas composti.</title>
        <authorList>
            <person name="Chen F."/>
            <person name="Wang G."/>
        </authorList>
    </citation>
    <scope>NUCLEOTIDE SEQUENCE [LARGE SCALE GENOMIC DNA]</scope>
    <source>
        <strain evidence="3 4">TR7-09</strain>
    </source>
</reference>
<evidence type="ECO:0008006" key="5">
    <source>
        <dbReference type="Google" id="ProtNLM"/>
    </source>
</evidence>
<dbReference type="AlphaFoldDB" id="A0A091C4B6"/>
<evidence type="ECO:0000313" key="4">
    <source>
        <dbReference type="Proteomes" id="UP000029391"/>
    </source>
</evidence>
<evidence type="ECO:0000256" key="1">
    <source>
        <dbReference type="SAM" id="MobiDB-lite"/>
    </source>
</evidence>
<keyword evidence="4" id="KW-1185">Reference proteome</keyword>
<sequence>MSPFPRRLAALLLTTLLAPALAAAQDAASPQPETGGDADSAVAAPEATRDPELYRAEVELLSQGAAERRAAAARALAQVMVKITGDPQAAAHPVVRRALPQAESFVVTSDTSEASDAGGNTAIGGVPILKTNMSFAFDPGSVDALVAGAGLGYWTSPRPRPLLWLAIDDGRGARLVNAQQLNVVKPLASRGVERGLRFGMPSGSSVEQAAVNTIWSLDPGPMQALTSRYGGETQLIGKLYRAGAGWTADWVLSDGGTVLSRWSFSDPSPQRALASGADGAADALARRDAVTVAAGEPGPLVIEVVRVHGAADFARAMGYLQKLAVVRELRVLEAGPDSLRLHLELAVGPEGFDRFLASGDVLQADPLAPPEARRYQLRP</sequence>
<dbReference type="Proteomes" id="UP000029391">
    <property type="component" value="Unassembled WGS sequence"/>
</dbReference>
<dbReference type="RefSeq" id="WP_051239608.1">
    <property type="nucleotide sequence ID" value="NZ_AUFF01000002.1"/>
</dbReference>
<feature type="signal peptide" evidence="2">
    <location>
        <begin position="1"/>
        <end position="22"/>
    </location>
</feature>
<name>A0A091C4B6_9GAMM</name>
<evidence type="ECO:0000313" key="3">
    <source>
        <dbReference type="EMBL" id="KFN51455.1"/>
    </source>
</evidence>
<feature type="region of interest" description="Disordered" evidence="1">
    <location>
        <begin position="27"/>
        <end position="49"/>
    </location>
</feature>
<evidence type="ECO:0000256" key="2">
    <source>
        <dbReference type="SAM" id="SignalP"/>
    </source>
</evidence>
<dbReference type="STRING" id="1121013.GCA_000426365_01239"/>
<gene>
    <name evidence="3" type="ORF">P873_02665</name>
</gene>
<comment type="caution">
    <text evidence="3">The sequence shown here is derived from an EMBL/GenBank/DDBJ whole genome shotgun (WGS) entry which is preliminary data.</text>
</comment>
<dbReference type="InterPro" id="IPR018642">
    <property type="entry name" value="DUF2066"/>
</dbReference>
<protein>
    <recommendedName>
        <fullName evidence="5">DUF2066 domain-containing protein</fullName>
    </recommendedName>
</protein>
<accession>A0A091C4B6</accession>
<feature type="chain" id="PRO_5001872077" description="DUF2066 domain-containing protein" evidence="2">
    <location>
        <begin position="23"/>
        <end position="379"/>
    </location>
</feature>
<dbReference type="Pfam" id="PF09839">
    <property type="entry name" value="DUF2066"/>
    <property type="match status" value="1"/>
</dbReference>
<proteinExistence type="predicted"/>
<dbReference type="eggNOG" id="COG3249">
    <property type="taxonomic scope" value="Bacteria"/>
</dbReference>